<dbReference type="EMBL" id="JAFREP010000019">
    <property type="protein sequence ID" value="MBO1320805.1"/>
    <property type="molecule type" value="Genomic_DNA"/>
</dbReference>
<accession>A0A8J7QAY2</accession>
<dbReference type="AlphaFoldDB" id="A0A8J7QAY2"/>
<proteinExistence type="predicted"/>
<evidence type="ECO:0000313" key="2">
    <source>
        <dbReference type="Proteomes" id="UP000664417"/>
    </source>
</evidence>
<dbReference type="InterPro" id="IPR010846">
    <property type="entry name" value="AmiA-like"/>
</dbReference>
<gene>
    <name evidence="1" type="ORF">J3U88_20165</name>
</gene>
<dbReference type="SUPFAM" id="SSF54001">
    <property type="entry name" value="Cysteine proteinases"/>
    <property type="match status" value="1"/>
</dbReference>
<dbReference type="RefSeq" id="WP_207860757.1">
    <property type="nucleotide sequence ID" value="NZ_JAFREP010000019.1"/>
</dbReference>
<name>A0A8J7QAY2_9BACT</name>
<dbReference type="Gene3D" id="2.30.260.10">
    <property type="entry name" value="putative xylanase like domain"/>
    <property type="match status" value="1"/>
</dbReference>
<dbReference type="Proteomes" id="UP000664417">
    <property type="component" value="Unassembled WGS sequence"/>
</dbReference>
<dbReference type="Pfam" id="PF07313">
    <property type="entry name" value="AmiA-like"/>
    <property type="match status" value="1"/>
</dbReference>
<reference evidence="1" key="1">
    <citation type="submission" date="2021-03" db="EMBL/GenBank/DDBJ databases">
        <authorList>
            <person name="Wang G."/>
        </authorList>
    </citation>
    <scope>NUCLEOTIDE SEQUENCE</scope>
    <source>
        <strain evidence="1">KCTC 12899</strain>
    </source>
</reference>
<keyword evidence="2" id="KW-1185">Reference proteome</keyword>
<organism evidence="1 2">
    <name type="scientific">Acanthopleuribacter pedis</name>
    <dbReference type="NCBI Taxonomy" id="442870"/>
    <lineage>
        <taxon>Bacteria</taxon>
        <taxon>Pseudomonadati</taxon>
        <taxon>Acidobacteriota</taxon>
        <taxon>Holophagae</taxon>
        <taxon>Acanthopleuribacterales</taxon>
        <taxon>Acanthopleuribacteraceae</taxon>
        <taxon>Acanthopleuribacter</taxon>
    </lineage>
</organism>
<dbReference type="PROSITE" id="PS51257">
    <property type="entry name" value="PROKAR_LIPOPROTEIN"/>
    <property type="match status" value="1"/>
</dbReference>
<comment type="caution">
    <text evidence="1">The sequence shown here is derived from an EMBL/GenBank/DDBJ whole genome shotgun (WGS) entry which is preliminary data.</text>
</comment>
<dbReference type="InterPro" id="IPR038765">
    <property type="entry name" value="Papain-like_cys_pep_sf"/>
</dbReference>
<protein>
    <submittedName>
        <fullName evidence="1">DUF1460 domain-containing protein</fullName>
    </submittedName>
</protein>
<dbReference type="Gene3D" id="1.10.3670.10">
    <property type="entry name" value="Putative xylanase like domain"/>
    <property type="match status" value="1"/>
</dbReference>
<evidence type="ECO:0000313" key="1">
    <source>
        <dbReference type="EMBL" id="MBO1320805.1"/>
    </source>
</evidence>
<sequence>MNRKLVIALCWVFVVACFGRDPQAARFEELTHRIKAVNSEATGARMAAVGRMFLGVPYEPNTLEVNDEEQLVVRFDGFDCFTFAESVLALAHAPESYENYRALLQRLRYRDGRIEGYASRLHYTTDWARENAEQGMVEDVTAALGGEPYDKTIDFMSKHRKSYQALKTDDQALSQIEAVETELNRHKRTYLPKARLDAAASGIVEGDILAITTSIAGLDVVHVGLAVFVEGRLHMLHASSKNKKVEITKEPLSAYLAGHRTQTGVMVFRPK</sequence>